<protein>
    <submittedName>
        <fullName evidence="1">Uncharacterized protein</fullName>
    </submittedName>
</protein>
<organism evidence="1 2">
    <name type="scientific">Elysia crispata</name>
    <name type="common">lettuce slug</name>
    <dbReference type="NCBI Taxonomy" id="231223"/>
    <lineage>
        <taxon>Eukaryota</taxon>
        <taxon>Metazoa</taxon>
        <taxon>Spiralia</taxon>
        <taxon>Lophotrochozoa</taxon>
        <taxon>Mollusca</taxon>
        <taxon>Gastropoda</taxon>
        <taxon>Heterobranchia</taxon>
        <taxon>Euthyneura</taxon>
        <taxon>Panpulmonata</taxon>
        <taxon>Sacoglossa</taxon>
        <taxon>Placobranchoidea</taxon>
        <taxon>Plakobranchidae</taxon>
        <taxon>Elysia</taxon>
    </lineage>
</organism>
<evidence type="ECO:0000313" key="1">
    <source>
        <dbReference type="EMBL" id="KAK3800876.1"/>
    </source>
</evidence>
<reference evidence="1" key="1">
    <citation type="journal article" date="2023" name="G3 (Bethesda)">
        <title>A reference genome for the long-term kleptoplast-retaining sea slug Elysia crispata morphotype clarki.</title>
        <authorList>
            <person name="Eastman K.E."/>
            <person name="Pendleton A.L."/>
            <person name="Shaikh M.A."/>
            <person name="Suttiyut T."/>
            <person name="Ogas R."/>
            <person name="Tomko P."/>
            <person name="Gavelis G."/>
            <person name="Widhalm J.R."/>
            <person name="Wisecaver J.H."/>
        </authorList>
    </citation>
    <scope>NUCLEOTIDE SEQUENCE</scope>
    <source>
        <strain evidence="1">ECLA1</strain>
    </source>
</reference>
<dbReference type="AlphaFoldDB" id="A0AAE1B8J7"/>
<dbReference type="Proteomes" id="UP001283361">
    <property type="component" value="Unassembled WGS sequence"/>
</dbReference>
<accession>A0AAE1B8J7</accession>
<gene>
    <name evidence="1" type="ORF">RRG08_048078</name>
</gene>
<comment type="caution">
    <text evidence="1">The sequence shown here is derived from an EMBL/GenBank/DDBJ whole genome shotgun (WGS) entry which is preliminary data.</text>
</comment>
<name>A0AAE1B8J7_9GAST</name>
<sequence>MVKQEAAQVRRGQRRQLMAEAVSSTGAETTAAAHGEAGVAQVQRHRRQLMHHGRNRGVRQLATVIDQEVPDQFLDRSCGGGGGGGGAAYPSPYTILALTERHHFYISLYARAVSTIDLALMRDTAKCRSGPGDKIVERVTCRPYLYLQNSQVYTIARSTK</sequence>
<evidence type="ECO:0000313" key="2">
    <source>
        <dbReference type="Proteomes" id="UP001283361"/>
    </source>
</evidence>
<keyword evidence="2" id="KW-1185">Reference proteome</keyword>
<proteinExistence type="predicted"/>
<dbReference type="EMBL" id="JAWDGP010000405">
    <property type="protein sequence ID" value="KAK3800876.1"/>
    <property type="molecule type" value="Genomic_DNA"/>
</dbReference>